<dbReference type="Gene3D" id="1.25.40.390">
    <property type="match status" value="1"/>
</dbReference>
<dbReference type="HOGENOM" id="CLU_015553_0_1_10"/>
<dbReference type="InterPro" id="IPR012944">
    <property type="entry name" value="SusD_RagB_dom"/>
</dbReference>
<dbReference type="InterPro" id="IPR011990">
    <property type="entry name" value="TPR-like_helical_dom_sf"/>
</dbReference>
<organism evidence="8 9">
    <name type="scientific">Parabacteroides gordonii MS-1 = DSM 23371</name>
    <dbReference type="NCBI Taxonomy" id="1203610"/>
    <lineage>
        <taxon>Bacteria</taxon>
        <taxon>Pseudomonadati</taxon>
        <taxon>Bacteroidota</taxon>
        <taxon>Bacteroidia</taxon>
        <taxon>Bacteroidales</taxon>
        <taxon>Tannerellaceae</taxon>
        <taxon>Parabacteroides</taxon>
    </lineage>
</organism>
<dbReference type="Proteomes" id="UP000033035">
    <property type="component" value="Unassembled WGS sequence"/>
</dbReference>
<evidence type="ECO:0000256" key="5">
    <source>
        <dbReference type="ARBA" id="ARBA00023237"/>
    </source>
</evidence>
<evidence type="ECO:0000313" key="9">
    <source>
        <dbReference type="Proteomes" id="UP000033035"/>
    </source>
</evidence>
<accession>A0A0F5IJE2</accession>
<gene>
    <name evidence="8" type="ORF">HMPREF1536_05324</name>
</gene>
<name>A0A0F5IJE2_9BACT</name>
<comment type="similarity">
    <text evidence="2">Belongs to the SusD family.</text>
</comment>
<dbReference type="GO" id="GO:0009279">
    <property type="term" value="C:cell outer membrane"/>
    <property type="evidence" value="ECO:0007669"/>
    <property type="project" value="UniProtKB-SubCell"/>
</dbReference>
<evidence type="ECO:0008006" key="10">
    <source>
        <dbReference type="Google" id="ProtNLM"/>
    </source>
</evidence>
<protein>
    <recommendedName>
        <fullName evidence="10">RagB/SusD domain-containing protein</fullName>
    </recommendedName>
</protein>
<evidence type="ECO:0000313" key="8">
    <source>
        <dbReference type="EMBL" id="KKB45684.1"/>
    </source>
</evidence>
<dbReference type="PATRIC" id="fig|1203610.3.peg.5440"/>
<evidence type="ECO:0000256" key="3">
    <source>
        <dbReference type="ARBA" id="ARBA00022729"/>
    </source>
</evidence>
<sequence length="673" mass="75822">MKHINKIKQLAGVALLGVLVSCNDYLEQSPLSQITPDKYLNEESQLATYANGLYTDILPSHGEWSYGTFGTDEHTDNQATKTYDNKFVPGQWRTAQTEDSDKNKRHWFFERIYSCNYFLDNVLPKLAEGKITGSTDNINHYVGEIYFLRAHEYFKRYQKFGDFPIIRHTLPDEMEPLIEACKRSPRNEVARFIISDLDSAIMLMATTPDKNKSRISKEAALLLKSRVALFEGTWLKYFKGTAFVPNGDGWPGKSKEYNANYQFPSGSIEGEIDYFLTEAMDAAKQVADATPLVENTGLVQQDAADPVNPYMDMFGDVDLSGYSEVLLWRPYNKGLGQTHCVVVGAQNGDYGVGVTRGMVDGFLMSDGMPIYASSAYKGDKTIADVRVGRDSRLNIFLKEPGQKNILFESTEGTHAVLVEPNPAILESSLEKTYTTGYALRKGNSYYQNQCANGASYTGSITFRGVEAYLNYMEACYEKNGSLDATAQNYWRAIRARAKVDTDYNKTIAATRMSEEAKNDWGAYSAGNLIDPTLYNIRRERRCELMAEGLRFMDLCRWRAMDQMIKTPYHIEGFRLWAGMNEWYKNEDGSTRLVYGLDNPSANVSDPALSEYLRPYEISGRSVAKDGYRWAMAHYLQPICIQHLMIAANGADISVSPIYQNPGWPTVANQGATE</sequence>
<evidence type="ECO:0000256" key="4">
    <source>
        <dbReference type="ARBA" id="ARBA00023136"/>
    </source>
</evidence>
<evidence type="ECO:0000256" key="1">
    <source>
        <dbReference type="ARBA" id="ARBA00004442"/>
    </source>
</evidence>
<dbReference type="AlphaFoldDB" id="A0A0F5IJE2"/>
<dbReference type="Pfam" id="PF07980">
    <property type="entry name" value="SusD_RagB"/>
    <property type="match status" value="1"/>
</dbReference>
<comment type="subcellular location">
    <subcellularLocation>
        <location evidence="1">Cell outer membrane</location>
    </subcellularLocation>
</comment>
<evidence type="ECO:0000256" key="2">
    <source>
        <dbReference type="ARBA" id="ARBA00006275"/>
    </source>
</evidence>
<comment type="caution">
    <text evidence="8">The sequence shown here is derived from an EMBL/GenBank/DDBJ whole genome shotgun (WGS) entry which is preliminary data.</text>
</comment>
<evidence type="ECO:0000259" key="6">
    <source>
        <dbReference type="Pfam" id="PF07980"/>
    </source>
</evidence>
<dbReference type="SUPFAM" id="SSF48452">
    <property type="entry name" value="TPR-like"/>
    <property type="match status" value="1"/>
</dbReference>
<keyword evidence="3" id="KW-0732">Signal</keyword>
<keyword evidence="4" id="KW-0472">Membrane</keyword>
<dbReference type="RefSeq" id="WP_028727473.1">
    <property type="nucleotide sequence ID" value="NZ_AUAE01000014.1"/>
</dbReference>
<dbReference type="InterPro" id="IPR033985">
    <property type="entry name" value="SusD-like_N"/>
</dbReference>
<feature type="domain" description="SusD-like N-terminal" evidence="7">
    <location>
        <begin position="24"/>
        <end position="229"/>
    </location>
</feature>
<dbReference type="Pfam" id="PF14322">
    <property type="entry name" value="SusD-like_3"/>
    <property type="match status" value="1"/>
</dbReference>
<dbReference type="EMBL" id="AQHW01000031">
    <property type="protein sequence ID" value="KKB45684.1"/>
    <property type="molecule type" value="Genomic_DNA"/>
</dbReference>
<reference evidence="8 9" key="1">
    <citation type="submission" date="2013-04" db="EMBL/GenBank/DDBJ databases">
        <title>The Genome Sequence of Parabacteroides gordonii DSM 23371.</title>
        <authorList>
            <consortium name="The Broad Institute Genomics Platform"/>
            <person name="Earl A."/>
            <person name="Ward D."/>
            <person name="Feldgarden M."/>
            <person name="Gevers D."/>
            <person name="Martens E."/>
            <person name="Sakamoto M."/>
            <person name="Benno Y."/>
            <person name="Suzuki N."/>
            <person name="Matsunaga N."/>
            <person name="Koshihara K."/>
            <person name="Seki M."/>
            <person name="Komiya H."/>
            <person name="Walker B."/>
            <person name="Young S."/>
            <person name="Zeng Q."/>
            <person name="Gargeya S."/>
            <person name="Fitzgerald M."/>
            <person name="Haas B."/>
            <person name="Abouelleil A."/>
            <person name="Allen A.W."/>
            <person name="Alvarado L."/>
            <person name="Arachchi H.M."/>
            <person name="Berlin A.M."/>
            <person name="Chapman S.B."/>
            <person name="Gainer-Dewar J."/>
            <person name="Goldberg J."/>
            <person name="Griggs A."/>
            <person name="Gujja S."/>
            <person name="Hansen M."/>
            <person name="Howarth C."/>
            <person name="Imamovic A."/>
            <person name="Ireland A."/>
            <person name="Larimer J."/>
            <person name="McCowan C."/>
            <person name="Murphy C."/>
            <person name="Pearson M."/>
            <person name="Poon T.W."/>
            <person name="Priest M."/>
            <person name="Roberts A."/>
            <person name="Saif S."/>
            <person name="Shea T."/>
            <person name="Sisk P."/>
            <person name="Sykes S."/>
            <person name="Wortman J."/>
            <person name="Nusbaum C."/>
            <person name="Birren B."/>
        </authorList>
    </citation>
    <scope>NUCLEOTIDE SEQUENCE [LARGE SCALE GENOMIC DNA]</scope>
    <source>
        <strain evidence="8 9">MS-1</strain>
    </source>
</reference>
<keyword evidence="9" id="KW-1185">Reference proteome</keyword>
<keyword evidence="5" id="KW-0998">Cell outer membrane</keyword>
<feature type="domain" description="RagB/SusD" evidence="6">
    <location>
        <begin position="344"/>
        <end position="663"/>
    </location>
</feature>
<proteinExistence type="inferred from homology"/>
<dbReference type="STRING" id="1203610.HMPREF1536_05324"/>
<evidence type="ECO:0000259" key="7">
    <source>
        <dbReference type="Pfam" id="PF14322"/>
    </source>
</evidence>
<dbReference type="PROSITE" id="PS51257">
    <property type="entry name" value="PROKAR_LIPOPROTEIN"/>
    <property type="match status" value="1"/>
</dbReference>